<dbReference type="GO" id="GO:0003723">
    <property type="term" value="F:RNA binding"/>
    <property type="evidence" value="ECO:0007669"/>
    <property type="project" value="UniProtKB-UniRule"/>
</dbReference>
<organism evidence="4">
    <name type="scientific">Aureoumbra lagunensis</name>
    <dbReference type="NCBI Taxonomy" id="44058"/>
    <lineage>
        <taxon>Eukaryota</taxon>
        <taxon>Sar</taxon>
        <taxon>Stramenopiles</taxon>
        <taxon>Ochrophyta</taxon>
        <taxon>Pelagophyceae</taxon>
        <taxon>Pelagomonadales</taxon>
        <taxon>Aureoumbra</taxon>
    </lineage>
</organism>
<dbReference type="Gene3D" id="3.30.70.330">
    <property type="match status" value="2"/>
</dbReference>
<feature type="domain" description="RRM" evidence="3">
    <location>
        <begin position="14"/>
        <end position="94"/>
    </location>
</feature>
<dbReference type="EMBL" id="HBIJ01007375">
    <property type="protein sequence ID" value="CAE0364460.1"/>
    <property type="molecule type" value="Transcribed_RNA"/>
</dbReference>
<name>A0A7S3JVM0_9STRA</name>
<feature type="region of interest" description="Disordered" evidence="2">
    <location>
        <begin position="221"/>
        <end position="246"/>
    </location>
</feature>
<dbReference type="PANTHER" id="PTHR15608:SF0">
    <property type="entry name" value="HIV TAT-SPECIFIC FACTOR 1"/>
    <property type="match status" value="1"/>
</dbReference>
<dbReference type="InterPro" id="IPR034393">
    <property type="entry name" value="TatSF1-like"/>
</dbReference>
<evidence type="ECO:0000256" key="1">
    <source>
        <dbReference type="PROSITE-ProRule" id="PRU00176"/>
    </source>
</evidence>
<dbReference type="InterPro" id="IPR012677">
    <property type="entry name" value="Nucleotide-bd_a/b_plait_sf"/>
</dbReference>
<dbReference type="GO" id="GO:0005686">
    <property type="term" value="C:U2 snRNP"/>
    <property type="evidence" value="ECO:0007669"/>
    <property type="project" value="TreeGrafter"/>
</dbReference>
<dbReference type="InterPro" id="IPR000504">
    <property type="entry name" value="RRM_dom"/>
</dbReference>
<accession>A0A7S3JVM0</accession>
<dbReference type="SUPFAM" id="SSF54928">
    <property type="entry name" value="RNA-binding domain, RBD"/>
    <property type="match status" value="2"/>
</dbReference>
<protein>
    <recommendedName>
        <fullName evidence="3">RRM domain-containing protein</fullName>
    </recommendedName>
</protein>
<reference evidence="4" key="1">
    <citation type="submission" date="2021-01" db="EMBL/GenBank/DDBJ databases">
        <authorList>
            <person name="Corre E."/>
            <person name="Pelletier E."/>
            <person name="Niang G."/>
            <person name="Scheremetjew M."/>
            <person name="Finn R."/>
            <person name="Kale V."/>
            <person name="Holt S."/>
            <person name="Cochrane G."/>
            <person name="Meng A."/>
            <person name="Brown T."/>
            <person name="Cohen L."/>
        </authorList>
    </citation>
    <scope>NUCLEOTIDE SEQUENCE</scope>
    <source>
        <strain evidence="4">CCMP1510</strain>
    </source>
</reference>
<sequence length="353" mass="38953">MSQTGSEKMVKSGNAVYITGLPSTIGDLQLADVFKNWKIRRIRIYRDASGIPKGDATIVFVKAVSEVVVDTMDGFQVSQGGLGSYVIRIQQAEFREQDSLRHHANKQVSNDKKIEQDGASSEKKPKRMRYAPAEAPVVILQNLVAPEKKLNESQTIALEEEVGRECLKYGRVLDAEFIIPDNNLLVSFASIEGARKCATLMHGRMFDERVIRAELYAHGRPSHLDDTQNNLASNYTPSTSSVDISKSYEEPDVDVVQIQTRSTASDPPIQDQGLSGFVRASSENSQVLSKPPQGVEKHSAILSAQFNRPAPFAASSTILTSKRDGANVVVDNHDKKKKKRRAAADFFDDDDDT</sequence>
<dbReference type="AlphaFoldDB" id="A0A7S3JVM0"/>
<gene>
    <name evidence="4" type="ORF">ALAG00032_LOCUS5201</name>
</gene>
<dbReference type="PANTHER" id="PTHR15608">
    <property type="entry name" value="SPLICING FACTOR U2AF-ASSOCIATED PROTEIN 2"/>
    <property type="match status" value="1"/>
</dbReference>
<evidence type="ECO:0000259" key="3">
    <source>
        <dbReference type="PROSITE" id="PS50102"/>
    </source>
</evidence>
<feature type="region of interest" description="Disordered" evidence="2">
    <location>
        <begin position="330"/>
        <end position="353"/>
    </location>
</feature>
<dbReference type="GO" id="GO:0005684">
    <property type="term" value="C:U2-type spliceosomal complex"/>
    <property type="evidence" value="ECO:0007669"/>
    <property type="project" value="TreeGrafter"/>
</dbReference>
<keyword evidence="1" id="KW-0694">RNA-binding</keyword>
<dbReference type="PROSITE" id="PS50102">
    <property type="entry name" value="RRM"/>
    <property type="match status" value="1"/>
</dbReference>
<evidence type="ECO:0000313" key="4">
    <source>
        <dbReference type="EMBL" id="CAE0364460.1"/>
    </source>
</evidence>
<dbReference type="InterPro" id="IPR035979">
    <property type="entry name" value="RBD_domain_sf"/>
</dbReference>
<feature type="region of interest" description="Disordered" evidence="2">
    <location>
        <begin position="99"/>
        <end position="127"/>
    </location>
</feature>
<dbReference type="SMART" id="SM00360">
    <property type="entry name" value="RRM"/>
    <property type="match status" value="2"/>
</dbReference>
<feature type="compositionally biased region" description="Basic and acidic residues" evidence="2">
    <location>
        <begin position="109"/>
        <end position="123"/>
    </location>
</feature>
<proteinExistence type="predicted"/>
<evidence type="ECO:0000256" key="2">
    <source>
        <dbReference type="SAM" id="MobiDB-lite"/>
    </source>
</evidence>
<feature type="compositionally biased region" description="Polar residues" evidence="2">
    <location>
        <begin position="227"/>
        <end position="244"/>
    </location>
</feature>